<dbReference type="EMBL" id="PPEA01000477">
    <property type="protein sequence ID" value="PQM46502.1"/>
    <property type="molecule type" value="Genomic_DNA"/>
</dbReference>
<gene>
    <name evidence="1" type="ORF">C1Y40_03332</name>
</gene>
<evidence type="ECO:0000313" key="2">
    <source>
        <dbReference type="Proteomes" id="UP000238296"/>
    </source>
</evidence>
<sequence length="227" mass="25356">MQRRRASPRRPAATTPHAPRSWPYEGRVVVVRRAECACPSWLVNTTDGASKRAGPLTRIFRRQTRSERRRTHTVVIEPWPWRTSLLSLLAGHLPVSDNPLPLRQSRHTCRWSTIWWGCWGPRARNARFVAQRRTHAHTHSPPGLVWPLGQQCRRERTGARKSVRDGAGWCGPDAGSRAAPGPDVALLTNAARHLLTDGPKRASLLGSMSARVGQDASQRRDIPVHGG</sequence>
<proteinExistence type="predicted"/>
<protein>
    <submittedName>
        <fullName evidence="1">Uncharacterized protein</fullName>
    </submittedName>
</protein>
<reference evidence="1 2" key="1">
    <citation type="journal article" date="2017" name="Int. J. Syst. Evol. Microbiol.">
        <title>Mycobacterium talmoniae sp. nov., a slowly growing mycobacterium isolated from human respiratory samples.</title>
        <authorList>
            <person name="Davidson R.M."/>
            <person name="DeGroote M.A."/>
            <person name="Marola J.L."/>
            <person name="Buss S."/>
            <person name="Jones V."/>
            <person name="McNeil M.R."/>
            <person name="Freifeld A.G."/>
            <person name="Elaine Epperson L."/>
            <person name="Hasan N.A."/>
            <person name="Jackson M."/>
            <person name="Iwen P.C."/>
            <person name="Salfinger M."/>
            <person name="Strong M."/>
        </authorList>
    </citation>
    <scope>NUCLEOTIDE SEQUENCE [LARGE SCALE GENOMIC DNA]</scope>
    <source>
        <strain evidence="1 2">ATCC BAA-2683</strain>
    </source>
</reference>
<comment type="caution">
    <text evidence="1">The sequence shown here is derived from an EMBL/GenBank/DDBJ whole genome shotgun (WGS) entry which is preliminary data.</text>
</comment>
<name>A0A2S8BIJ4_9MYCO</name>
<evidence type="ECO:0000313" key="1">
    <source>
        <dbReference type="EMBL" id="PQM46502.1"/>
    </source>
</evidence>
<dbReference type="Proteomes" id="UP000238296">
    <property type="component" value="Unassembled WGS sequence"/>
</dbReference>
<accession>A0A2S8BIJ4</accession>
<dbReference type="AlphaFoldDB" id="A0A2S8BIJ4"/>
<organism evidence="1 2">
    <name type="scientific">Mycobacterium talmoniae</name>
    <dbReference type="NCBI Taxonomy" id="1858794"/>
    <lineage>
        <taxon>Bacteria</taxon>
        <taxon>Bacillati</taxon>
        <taxon>Actinomycetota</taxon>
        <taxon>Actinomycetes</taxon>
        <taxon>Mycobacteriales</taxon>
        <taxon>Mycobacteriaceae</taxon>
        <taxon>Mycobacterium</taxon>
    </lineage>
</organism>